<dbReference type="STRING" id="675824.A0A1E3Q8C8"/>
<sequence length="382" mass="42260">MDSRHTFPETPNVYSSEHLTDPTMTFLIAKSFLLFLTASVSAVNAYVIPHHLAVQEPGIRITGGANRHHLEVQAHRGGLGMRTESSLWAFSNAMEIGVDILEMDTVFTKDGIPVIWHDHSISETKCRGKFVGSYIANLTLEEVKSLSCDLQLVGHPQAELHPKTRIATLEEVLDLIDCYGDKQIGINLETKLDPANQNETLPVDNYINDIIPILQKRGFAYRTTIQSFDWRTLIGIKQKFPEIVTVALLDQTTVVPVDGTYPWLGGVDLGDFGGDWVAAAASIRASILSPVHGLPSNESVNTPGYEPFVTEDVVRRSHRLGMSVIPWTVDHEVTIAKLIEDGVDGIISNYPERVMWVGREKRGSSGRTGSRHRPECLTKAST</sequence>
<accession>A0A1E3Q8C8</accession>
<dbReference type="GO" id="GO:0008081">
    <property type="term" value="F:phosphoric diester hydrolase activity"/>
    <property type="evidence" value="ECO:0007669"/>
    <property type="project" value="InterPro"/>
</dbReference>
<dbReference type="AlphaFoldDB" id="A0A1E3Q8C8"/>
<evidence type="ECO:0000313" key="4">
    <source>
        <dbReference type="Proteomes" id="UP000094385"/>
    </source>
</evidence>
<feature type="domain" description="GP-PDE" evidence="2">
    <location>
        <begin position="70"/>
        <end position="358"/>
    </location>
</feature>
<organism evidence="3 4">
    <name type="scientific">Lipomyces starkeyi NRRL Y-11557</name>
    <dbReference type="NCBI Taxonomy" id="675824"/>
    <lineage>
        <taxon>Eukaryota</taxon>
        <taxon>Fungi</taxon>
        <taxon>Dikarya</taxon>
        <taxon>Ascomycota</taxon>
        <taxon>Saccharomycotina</taxon>
        <taxon>Lipomycetes</taxon>
        <taxon>Lipomycetales</taxon>
        <taxon>Lipomycetaceae</taxon>
        <taxon>Lipomyces</taxon>
    </lineage>
</organism>
<name>A0A1E3Q8C8_LIPST</name>
<feature type="region of interest" description="Disordered" evidence="1">
    <location>
        <begin position="361"/>
        <end position="382"/>
    </location>
</feature>
<protein>
    <recommendedName>
        <fullName evidence="2">GP-PDE domain-containing protein</fullName>
    </recommendedName>
</protein>
<dbReference type="GO" id="GO:0006629">
    <property type="term" value="P:lipid metabolic process"/>
    <property type="evidence" value="ECO:0007669"/>
    <property type="project" value="InterPro"/>
</dbReference>
<dbReference type="PROSITE" id="PS51704">
    <property type="entry name" value="GP_PDE"/>
    <property type="match status" value="1"/>
</dbReference>
<gene>
    <name evidence="3" type="ORF">LIPSTDRAFT_3165</name>
</gene>
<dbReference type="InterPro" id="IPR030395">
    <property type="entry name" value="GP_PDE_dom"/>
</dbReference>
<evidence type="ECO:0000256" key="1">
    <source>
        <dbReference type="SAM" id="MobiDB-lite"/>
    </source>
</evidence>
<proteinExistence type="predicted"/>
<evidence type="ECO:0000313" key="3">
    <source>
        <dbReference type="EMBL" id="ODQ73953.1"/>
    </source>
</evidence>
<dbReference type="Proteomes" id="UP000094385">
    <property type="component" value="Unassembled WGS sequence"/>
</dbReference>
<dbReference type="Gene3D" id="3.20.20.190">
    <property type="entry name" value="Phosphatidylinositol (PI) phosphodiesterase"/>
    <property type="match status" value="1"/>
</dbReference>
<keyword evidence="4" id="KW-1185">Reference proteome</keyword>
<dbReference type="PANTHER" id="PTHR46211">
    <property type="entry name" value="GLYCEROPHOSPHORYL DIESTER PHOSPHODIESTERASE"/>
    <property type="match status" value="1"/>
</dbReference>
<dbReference type="PANTHER" id="PTHR46211:SF14">
    <property type="entry name" value="GLYCEROPHOSPHODIESTER PHOSPHODIESTERASE"/>
    <property type="match status" value="1"/>
</dbReference>
<dbReference type="InterPro" id="IPR017946">
    <property type="entry name" value="PLC-like_Pdiesterase_TIM-brl"/>
</dbReference>
<reference evidence="3 4" key="1">
    <citation type="journal article" date="2016" name="Proc. Natl. Acad. Sci. U.S.A.">
        <title>Comparative genomics of biotechnologically important yeasts.</title>
        <authorList>
            <person name="Riley R."/>
            <person name="Haridas S."/>
            <person name="Wolfe K.H."/>
            <person name="Lopes M.R."/>
            <person name="Hittinger C.T."/>
            <person name="Goeker M."/>
            <person name="Salamov A.A."/>
            <person name="Wisecaver J.H."/>
            <person name="Long T.M."/>
            <person name="Calvey C.H."/>
            <person name="Aerts A.L."/>
            <person name="Barry K.W."/>
            <person name="Choi C."/>
            <person name="Clum A."/>
            <person name="Coughlan A.Y."/>
            <person name="Deshpande S."/>
            <person name="Douglass A.P."/>
            <person name="Hanson S.J."/>
            <person name="Klenk H.-P."/>
            <person name="LaButti K.M."/>
            <person name="Lapidus A."/>
            <person name="Lindquist E.A."/>
            <person name="Lipzen A.M."/>
            <person name="Meier-Kolthoff J.P."/>
            <person name="Ohm R.A."/>
            <person name="Otillar R.P."/>
            <person name="Pangilinan J.L."/>
            <person name="Peng Y."/>
            <person name="Rokas A."/>
            <person name="Rosa C.A."/>
            <person name="Scheuner C."/>
            <person name="Sibirny A.A."/>
            <person name="Slot J.C."/>
            <person name="Stielow J.B."/>
            <person name="Sun H."/>
            <person name="Kurtzman C.P."/>
            <person name="Blackwell M."/>
            <person name="Grigoriev I.V."/>
            <person name="Jeffries T.W."/>
        </authorList>
    </citation>
    <scope>NUCLEOTIDE SEQUENCE [LARGE SCALE GENOMIC DNA]</scope>
    <source>
        <strain evidence="3 4">NRRL Y-11557</strain>
    </source>
</reference>
<dbReference type="SUPFAM" id="SSF51695">
    <property type="entry name" value="PLC-like phosphodiesterases"/>
    <property type="match status" value="1"/>
</dbReference>
<dbReference type="EMBL" id="KV454293">
    <property type="protein sequence ID" value="ODQ73953.1"/>
    <property type="molecule type" value="Genomic_DNA"/>
</dbReference>
<dbReference type="OrthoDB" id="1058301at2759"/>
<dbReference type="PROSITE" id="PS50007">
    <property type="entry name" value="PIPLC_X_DOMAIN"/>
    <property type="match status" value="1"/>
</dbReference>
<evidence type="ECO:0000259" key="2">
    <source>
        <dbReference type="PROSITE" id="PS51704"/>
    </source>
</evidence>
<dbReference type="Pfam" id="PF03009">
    <property type="entry name" value="GDPD"/>
    <property type="match status" value="1"/>
</dbReference>